<sequence>MRPVSDLVAMVDAVGAAHTRTLRRAGFTEHAVRVALAGGRVERVRRSWIVSRECPDDLRRAASAGGRVTCLTAARRLSLWTPDHTHIHLAVAPTASRNRGGDVKLHWSVGPSPVADGRLVDPLVNVLHNVSTCVPLPDAAAVWESAIRKKLVATEMLERVDWPSVPGRELAASVSALSDSGIETRFVHLMSTLKVAVSQQVWIDGHPVDALIGARLVVQLDGFAHHQAAERRRDIAADARLVLMGYTVLRFDYAQVLFDPAHVVDTVSGAIAQGLHRARAVSPR</sequence>
<evidence type="ECO:0000313" key="2">
    <source>
        <dbReference type="EMBL" id="GAA1696733.1"/>
    </source>
</evidence>
<dbReference type="RefSeq" id="WP_344070534.1">
    <property type="nucleotide sequence ID" value="NZ_BAAAPL010000001.1"/>
</dbReference>
<name>A0ABN2I0S7_9MICO</name>
<dbReference type="Gene3D" id="3.40.960.10">
    <property type="entry name" value="VSR Endonuclease"/>
    <property type="match status" value="1"/>
</dbReference>
<keyword evidence="3" id="KW-1185">Reference proteome</keyword>
<reference evidence="2 3" key="1">
    <citation type="journal article" date="2019" name="Int. J. Syst. Evol. Microbiol.">
        <title>The Global Catalogue of Microorganisms (GCM) 10K type strain sequencing project: providing services to taxonomists for standard genome sequencing and annotation.</title>
        <authorList>
            <consortium name="The Broad Institute Genomics Platform"/>
            <consortium name="The Broad Institute Genome Sequencing Center for Infectious Disease"/>
            <person name="Wu L."/>
            <person name="Ma J."/>
        </authorList>
    </citation>
    <scope>NUCLEOTIDE SEQUENCE [LARGE SCALE GENOMIC DNA]</scope>
    <source>
        <strain evidence="2 3">JCM 15577</strain>
    </source>
</reference>
<proteinExistence type="predicted"/>
<dbReference type="Pfam" id="PF04480">
    <property type="entry name" value="DUF559"/>
    <property type="match status" value="1"/>
</dbReference>
<organism evidence="2 3">
    <name type="scientific">Microbacterium sediminicola</name>
    <dbReference type="NCBI Taxonomy" id="415210"/>
    <lineage>
        <taxon>Bacteria</taxon>
        <taxon>Bacillati</taxon>
        <taxon>Actinomycetota</taxon>
        <taxon>Actinomycetes</taxon>
        <taxon>Micrococcales</taxon>
        <taxon>Microbacteriaceae</taxon>
        <taxon>Microbacterium</taxon>
    </lineage>
</organism>
<evidence type="ECO:0000313" key="3">
    <source>
        <dbReference type="Proteomes" id="UP001501690"/>
    </source>
</evidence>
<protein>
    <recommendedName>
        <fullName evidence="1">DUF559 domain-containing protein</fullName>
    </recommendedName>
</protein>
<dbReference type="EMBL" id="BAAAPL010000001">
    <property type="protein sequence ID" value="GAA1696733.1"/>
    <property type="molecule type" value="Genomic_DNA"/>
</dbReference>
<dbReference type="InterPro" id="IPR007569">
    <property type="entry name" value="DUF559"/>
</dbReference>
<feature type="domain" description="DUF559" evidence="1">
    <location>
        <begin position="199"/>
        <end position="268"/>
    </location>
</feature>
<dbReference type="Proteomes" id="UP001501690">
    <property type="component" value="Unassembled WGS sequence"/>
</dbReference>
<accession>A0ABN2I0S7</accession>
<evidence type="ECO:0000259" key="1">
    <source>
        <dbReference type="Pfam" id="PF04480"/>
    </source>
</evidence>
<gene>
    <name evidence="2" type="ORF">GCM10009808_12680</name>
</gene>
<comment type="caution">
    <text evidence="2">The sequence shown here is derived from an EMBL/GenBank/DDBJ whole genome shotgun (WGS) entry which is preliminary data.</text>
</comment>